<feature type="binding site" evidence="13">
    <location>
        <position position="231"/>
    </location>
    <ligand>
        <name>L-serine</name>
        <dbReference type="ChEBI" id="CHEBI:33384"/>
    </ligand>
</feature>
<evidence type="ECO:0000256" key="12">
    <source>
        <dbReference type="HAMAP-Rule" id="MF_00176"/>
    </source>
</evidence>
<evidence type="ECO:0000256" key="11">
    <source>
        <dbReference type="ARBA" id="ARBA00048823"/>
    </source>
</evidence>
<feature type="binding site" evidence="12">
    <location>
        <begin position="231"/>
        <end position="233"/>
    </location>
    <ligand>
        <name>L-serine</name>
        <dbReference type="ChEBI" id="CHEBI:33384"/>
    </ligand>
</feature>
<keyword evidence="18" id="KW-1185">Reference proteome</keyword>
<dbReference type="InterPro" id="IPR002314">
    <property type="entry name" value="aa-tRNA-synt_IIb"/>
</dbReference>
<dbReference type="PANTHER" id="PTHR43697:SF1">
    <property type="entry name" value="SERINE--TRNA LIGASE"/>
    <property type="match status" value="1"/>
</dbReference>
<keyword evidence="8 12" id="KW-0648">Protein biosynthesis</keyword>
<comment type="function">
    <text evidence="12">Catalyzes the attachment of serine to tRNA(Ser). Is also able to aminoacylate tRNA(Sec) with serine, to form the misacylated tRNA L-seryl-tRNA(Sec), which will be further converted into selenocysteinyl-tRNA(Sec).</text>
</comment>
<dbReference type="GO" id="GO:0005737">
    <property type="term" value="C:cytoplasm"/>
    <property type="evidence" value="ECO:0007669"/>
    <property type="project" value="UniProtKB-SubCell"/>
</dbReference>
<comment type="pathway">
    <text evidence="2 12">Aminoacyl-tRNA biosynthesis; selenocysteinyl-tRNA(Sec) biosynthesis; L-seryl-tRNA(Sec) from L-serine and tRNA(Sec): step 1/1.</text>
</comment>
<feature type="binding site" evidence="12 13">
    <location>
        <position position="285"/>
    </location>
    <ligand>
        <name>L-serine</name>
        <dbReference type="ChEBI" id="CHEBI:33384"/>
    </ligand>
</feature>
<evidence type="ECO:0000256" key="1">
    <source>
        <dbReference type="ARBA" id="ARBA00004496"/>
    </source>
</evidence>
<dbReference type="PROSITE" id="PS50862">
    <property type="entry name" value="AA_TRNA_LIGASE_II"/>
    <property type="match status" value="1"/>
</dbReference>
<evidence type="ECO:0000313" key="18">
    <source>
        <dbReference type="Proteomes" id="UP001165678"/>
    </source>
</evidence>
<gene>
    <name evidence="12 17" type="primary">serS</name>
    <name evidence="17" type="ORF">OQ287_03590</name>
</gene>
<feature type="binding site" evidence="12 14">
    <location>
        <begin position="349"/>
        <end position="352"/>
    </location>
    <ligand>
        <name>ATP</name>
        <dbReference type="ChEBI" id="CHEBI:30616"/>
    </ligand>
</feature>
<dbReference type="InterPro" id="IPR006195">
    <property type="entry name" value="aa-tRNA-synth_II"/>
</dbReference>
<evidence type="ECO:0000256" key="2">
    <source>
        <dbReference type="ARBA" id="ARBA00005045"/>
    </source>
</evidence>
<sequence>MLDPKGLRSDLEGVAARLATRGYTLDTAEFEALETRRRELQSRTEELQNERNTRSRSIGQAKSRGEDIEPLLAEVSDLGERLEEAKAALSDTQEQFDALLAGLPNLPHPETPLGRNEDDNVELHRWGTPRDFDFTPRDHTDLGALHGELDFEAAARLTGSRFAVMRSGIARLHRALTQFMLDTHTLKHGYNEAYVPYLVNSDSLFGTGQLPKFEEDLFKLEGDSGYYLIPTAEVSLTNLVRDSILDESELPLRLTAHTPCFRSEAGAYGRDTRGMIRQHQFDKVEMVQIVHPDHSWEALEEMRGHAEALLQALELPYRVVTLCTGDMGFAAARTYDLEVWLPTQDTYREISSISNCEDFQARRMQARFRLKGQKKPQLVHTLNGSGLAVGRCLVAILENHQQEDGSVRVPAVLKPYMGGLEIINATD</sequence>
<evidence type="ECO:0000256" key="15">
    <source>
        <dbReference type="SAM" id="MobiDB-lite"/>
    </source>
</evidence>
<dbReference type="InterPro" id="IPR045864">
    <property type="entry name" value="aa-tRNA-synth_II/BPL/LPL"/>
</dbReference>
<name>A0AA41ZDJ3_9GAMM</name>
<proteinExistence type="inferred from homology"/>
<comment type="subunit">
    <text evidence="12">Homodimer. The tRNA molecule binds across the dimer.</text>
</comment>
<comment type="domain">
    <text evidence="12">Consists of two distinct domains, a catalytic core and a N-terminal extension that is involved in tRNA binding.</text>
</comment>
<evidence type="ECO:0000256" key="5">
    <source>
        <dbReference type="ARBA" id="ARBA00022598"/>
    </source>
</evidence>
<dbReference type="Gene3D" id="1.10.287.40">
    <property type="entry name" value="Serine-tRNA synthetase, tRNA binding domain"/>
    <property type="match status" value="1"/>
</dbReference>
<organism evidence="17 18">
    <name type="scientific">Larsenimonas rhizosphaerae</name>
    <dbReference type="NCBI Taxonomy" id="2944682"/>
    <lineage>
        <taxon>Bacteria</taxon>
        <taxon>Pseudomonadati</taxon>
        <taxon>Pseudomonadota</taxon>
        <taxon>Gammaproteobacteria</taxon>
        <taxon>Oceanospirillales</taxon>
        <taxon>Halomonadaceae</taxon>
        <taxon>Larsenimonas</taxon>
    </lineage>
</organism>
<dbReference type="NCBIfam" id="TIGR00414">
    <property type="entry name" value="serS"/>
    <property type="match status" value="1"/>
</dbReference>
<dbReference type="PIRSF" id="PIRSF001529">
    <property type="entry name" value="Ser-tRNA-synth_IIa"/>
    <property type="match status" value="1"/>
</dbReference>
<evidence type="ECO:0000259" key="16">
    <source>
        <dbReference type="PROSITE" id="PS50862"/>
    </source>
</evidence>
<dbReference type="Gene3D" id="3.30.930.10">
    <property type="entry name" value="Bira Bifunctional Protein, Domain 2"/>
    <property type="match status" value="1"/>
</dbReference>
<keyword evidence="7 12" id="KW-0067">ATP-binding</keyword>
<accession>A0AA41ZDJ3</accession>
<dbReference type="EC" id="6.1.1.11" evidence="12"/>
<feature type="binding site" evidence="13">
    <location>
        <position position="262"/>
    </location>
    <ligand>
        <name>L-serine</name>
        <dbReference type="ChEBI" id="CHEBI:33384"/>
    </ligand>
</feature>
<feature type="binding site" evidence="13">
    <location>
        <position position="383"/>
    </location>
    <ligand>
        <name>L-serine</name>
        <dbReference type="ChEBI" id="CHEBI:33384"/>
    </ligand>
</feature>
<dbReference type="HAMAP" id="MF_00176">
    <property type="entry name" value="Ser_tRNA_synth_type1"/>
    <property type="match status" value="1"/>
</dbReference>
<feature type="binding site" evidence="12">
    <location>
        <position position="385"/>
    </location>
    <ligand>
        <name>L-serine</name>
        <dbReference type="ChEBI" id="CHEBI:33384"/>
    </ligand>
</feature>
<feature type="compositionally biased region" description="Basic and acidic residues" evidence="15">
    <location>
        <begin position="36"/>
        <end position="53"/>
    </location>
</feature>
<dbReference type="AlphaFoldDB" id="A0AA41ZDJ3"/>
<evidence type="ECO:0000256" key="3">
    <source>
        <dbReference type="ARBA" id="ARBA00010728"/>
    </source>
</evidence>
<dbReference type="GO" id="GO:0005524">
    <property type="term" value="F:ATP binding"/>
    <property type="evidence" value="ECO:0007669"/>
    <property type="project" value="UniProtKB-UniRule"/>
</dbReference>
<dbReference type="SUPFAM" id="SSF55681">
    <property type="entry name" value="Class II aaRS and biotin synthetases"/>
    <property type="match status" value="1"/>
</dbReference>
<reference evidence="17" key="1">
    <citation type="submission" date="2022-11" db="EMBL/GenBank/DDBJ databases">
        <title>Larsenimonas rhizosphaerae sp. nov., isolated from a tidal mudflat.</title>
        <authorList>
            <person name="Lee S.D."/>
            <person name="Kim I.S."/>
        </authorList>
    </citation>
    <scope>NUCLEOTIDE SEQUENCE</scope>
    <source>
        <strain evidence="17">GH2-1</strain>
    </source>
</reference>
<dbReference type="EMBL" id="JAPIVE010000001">
    <property type="protein sequence ID" value="MCX2523314.1"/>
    <property type="molecule type" value="Genomic_DNA"/>
</dbReference>
<dbReference type="InterPro" id="IPR002317">
    <property type="entry name" value="Ser-tRNA-ligase_type_1"/>
</dbReference>
<comment type="catalytic activity">
    <reaction evidence="11 12">
        <text>tRNA(Ser) + L-serine + ATP = L-seryl-tRNA(Ser) + AMP + diphosphate + H(+)</text>
        <dbReference type="Rhea" id="RHEA:12292"/>
        <dbReference type="Rhea" id="RHEA-COMP:9669"/>
        <dbReference type="Rhea" id="RHEA-COMP:9703"/>
        <dbReference type="ChEBI" id="CHEBI:15378"/>
        <dbReference type="ChEBI" id="CHEBI:30616"/>
        <dbReference type="ChEBI" id="CHEBI:33019"/>
        <dbReference type="ChEBI" id="CHEBI:33384"/>
        <dbReference type="ChEBI" id="CHEBI:78442"/>
        <dbReference type="ChEBI" id="CHEBI:78533"/>
        <dbReference type="ChEBI" id="CHEBI:456215"/>
        <dbReference type="EC" id="6.1.1.11"/>
    </reaction>
</comment>
<evidence type="ECO:0000256" key="10">
    <source>
        <dbReference type="ARBA" id="ARBA00047929"/>
    </source>
</evidence>
<feature type="region of interest" description="Disordered" evidence="15">
    <location>
        <begin position="36"/>
        <end position="68"/>
    </location>
</feature>
<keyword evidence="5 12" id="KW-0436">Ligase</keyword>
<dbReference type="SUPFAM" id="SSF46589">
    <property type="entry name" value="tRNA-binding arm"/>
    <property type="match status" value="1"/>
</dbReference>
<dbReference type="GO" id="GO:0004828">
    <property type="term" value="F:serine-tRNA ligase activity"/>
    <property type="evidence" value="ECO:0007669"/>
    <property type="project" value="UniProtKB-UniRule"/>
</dbReference>
<dbReference type="GO" id="GO:0016260">
    <property type="term" value="P:selenocysteine biosynthetic process"/>
    <property type="evidence" value="ECO:0007669"/>
    <property type="project" value="UniProtKB-UniRule"/>
</dbReference>
<dbReference type="InterPro" id="IPR010978">
    <property type="entry name" value="tRNA-bd_arm"/>
</dbReference>
<keyword evidence="4 12" id="KW-0963">Cytoplasm</keyword>
<evidence type="ECO:0000256" key="6">
    <source>
        <dbReference type="ARBA" id="ARBA00022741"/>
    </source>
</evidence>
<dbReference type="RefSeq" id="WP_265895609.1">
    <property type="nucleotide sequence ID" value="NZ_JAPIVE010000001.1"/>
</dbReference>
<dbReference type="InterPro" id="IPR042103">
    <property type="entry name" value="SerRS_1_N_sf"/>
</dbReference>
<dbReference type="PANTHER" id="PTHR43697">
    <property type="entry name" value="SERYL-TRNA SYNTHETASE"/>
    <property type="match status" value="1"/>
</dbReference>
<evidence type="ECO:0000256" key="14">
    <source>
        <dbReference type="PIRSR" id="PIRSR001529-2"/>
    </source>
</evidence>
<evidence type="ECO:0000313" key="17">
    <source>
        <dbReference type="EMBL" id="MCX2523314.1"/>
    </source>
</evidence>
<comment type="caution">
    <text evidence="17">The sequence shown here is derived from an EMBL/GenBank/DDBJ whole genome shotgun (WGS) entry which is preliminary data.</text>
</comment>
<dbReference type="Proteomes" id="UP001165678">
    <property type="component" value="Unassembled WGS sequence"/>
</dbReference>
<evidence type="ECO:0000256" key="7">
    <source>
        <dbReference type="ARBA" id="ARBA00022840"/>
    </source>
</evidence>
<keyword evidence="6 12" id="KW-0547">Nucleotide-binding</keyword>
<comment type="subcellular location">
    <subcellularLocation>
        <location evidence="1 12">Cytoplasm</location>
    </subcellularLocation>
</comment>
<protein>
    <recommendedName>
        <fullName evidence="12">Serine--tRNA ligase</fullName>
        <ecNumber evidence="12">6.1.1.11</ecNumber>
    </recommendedName>
    <alternativeName>
        <fullName evidence="12">Seryl-tRNA synthetase</fullName>
        <shortName evidence="12">SerRS</shortName>
    </alternativeName>
    <alternativeName>
        <fullName evidence="12">Seryl-tRNA(Ser/Sec) synthetase</fullName>
    </alternativeName>
</protein>
<evidence type="ECO:0000256" key="4">
    <source>
        <dbReference type="ARBA" id="ARBA00022490"/>
    </source>
</evidence>
<dbReference type="InterPro" id="IPR033729">
    <property type="entry name" value="SerRS_core"/>
</dbReference>
<comment type="similarity">
    <text evidence="3 12">Belongs to the class-II aminoacyl-tRNA synthetase family. Type-1 seryl-tRNA synthetase subfamily.</text>
</comment>
<dbReference type="GO" id="GO:0006434">
    <property type="term" value="P:seryl-tRNA aminoacylation"/>
    <property type="evidence" value="ECO:0007669"/>
    <property type="project" value="UniProtKB-UniRule"/>
</dbReference>
<keyword evidence="9 12" id="KW-0030">Aminoacyl-tRNA synthetase</keyword>
<dbReference type="Pfam" id="PF02403">
    <property type="entry name" value="Seryl_tRNA_N"/>
    <property type="match status" value="1"/>
</dbReference>
<feature type="domain" description="Aminoacyl-transfer RNA synthetases class-II family profile" evidence="16">
    <location>
        <begin position="171"/>
        <end position="410"/>
    </location>
</feature>
<dbReference type="PRINTS" id="PR00981">
    <property type="entry name" value="TRNASYNTHSER"/>
</dbReference>
<dbReference type="InterPro" id="IPR015866">
    <property type="entry name" value="Ser-tRNA-synth_1_N"/>
</dbReference>
<evidence type="ECO:0000256" key="13">
    <source>
        <dbReference type="PIRSR" id="PIRSR001529-1"/>
    </source>
</evidence>
<dbReference type="Pfam" id="PF00587">
    <property type="entry name" value="tRNA-synt_2b"/>
    <property type="match status" value="1"/>
</dbReference>
<evidence type="ECO:0000256" key="8">
    <source>
        <dbReference type="ARBA" id="ARBA00022917"/>
    </source>
</evidence>
<evidence type="ECO:0000256" key="9">
    <source>
        <dbReference type="ARBA" id="ARBA00023146"/>
    </source>
</evidence>
<comment type="catalytic activity">
    <reaction evidence="10 12">
        <text>tRNA(Sec) + L-serine + ATP = L-seryl-tRNA(Sec) + AMP + diphosphate + H(+)</text>
        <dbReference type="Rhea" id="RHEA:42580"/>
        <dbReference type="Rhea" id="RHEA-COMP:9742"/>
        <dbReference type="Rhea" id="RHEA-COMP:10128"/>
        <dbReference type="ChEBI" id="CHEBI:15378"/>
        <dbReference type="ChEBI" id="CHEBI:30616"/>
        <dbReference type="ChEBI" id="CHEBI:33019"/>
        <dbReference type="ChEBI" id="CHEBI:33384"/>
        <dbReference type="ChEBI" id="CHEBI:78442"/>
        <dbReference type="ChEBI" id="CHEBI:78533"/>
        <dbReference type="ChEBI" id="CHEBI:456215"/>
        <dbReference type="EC" id="6.1.1.11"/>
    </reaction>
</comment>
<comment type="caution">
    <text evidence="12">Lacks conserved residue(s) required for the propagation of feature annotation.</text>
</comment>
<dbReference type="CDD" id="cd00770">
    <property type="entry name" value="SerRS_core"/>
    <property type="match status" value="1"/>
</dbReference>
<feature type="binding site" evidence="12 14">
    <location>
        <begin position="262"/>
        <end position="264"/>
    </location>
    <ligand>
        <name>ATP</name>
        <dbReference type="ChEBI" id="CHEBI:30616"/>
    </ligand>
</feature>